<proteinExistence type="inferred from homology"/>
<dbReference type="Gene3D" id="3.40.50.300">
    <property type="entry name" value="P-loop containing nucleotide triphosphate hydrolases"/>
    <property type="match status" value="1"/>
</dbReference>
<comment type="similarity">
    <text evidence="1">Belongs to the SMC family. SbcC subfamily.</text>
</comment>
<reference evidence="5 6" key="1">
    <citation type="submission" date="2016-10" db="EMBL/GenBank/DDBJ databases">
        <authorList>
            <person name="de Groot N.N."/>
        </authorList>
    </citation>
    <scope>NUCLEOTIDE SEQUENCE [LARGE SCALE GENOMIC DNA]</scope>
    <source>
        <strain evidence="5 6">DSM 12271</strain>
    </source>
</reference>
<organism evidence="5 6">
    <name type="scientific">Clostridium frigidicarnis</name>
    <dbReference type="NCBI Taxonomy" id="84698"/>
    <lineage>
        <taxon>Bacteria</taxon>
        <taxon>Bacillati</taxon>
        <taxon>Bacillota</taxon>
        <taxon>Clostridia</taxon>
        <taxon>Eubacteriales</taxon>
        <taxon>Clostridiaceae</taxon>
        <taxon>Clostridium</taxon>
    </lineage>
</organism>
<evidence type="ECO:0000313" key="6">
    <source>
        <dbReference type="Proteomes" id="UP000198619"/>
    </source>
</evidence>
<dbReference type="InterPro" id="IPR022205">
    <property type="entry name" value="DUF3732"/>
</dbReference>
<dbReference type="PANTHER" id="PTHR32114">
    <property type="entry name" value="ABC TRANSPORTER ABCH.3"/>
    <property type="match status" value="1"/>
</dbReference>
<dbReference type="OrthoDB" id="103556at2"/>
<evidence type="ECO:0000256" key="1">
    <source>
        <dbReference type="ARBA" id="ARBA00006930"/>
    </source>
</evidence>
<dbReference type="RefSeq" id="WP_090040622.1">
    <property type="nucleotide sequence ID" value="NZ_FOKI01000011.1"/>
</dbReference>
<evidence type="ECO:0000256" key="3">
    <source>
        <dbReference type="ARBA" id="ARBA00013368"/>
    </source>
</evidence>
<dbReference type="PANTHER" id="PTHR32114:SF2">
    <property type="entry name" value="ABC TRANSPORTER ABCH.3"/>
    <property type="match status" value="1"/>
</dbReference>
<keyword evidence="4" id="KW-0175">Coiled coil</keyword>
<sequence>MQILELIIYGKKGQKRTIPFNLGKLNVICGKSKSGKSAVGDIIDYCLGGDSCNIADGVVRDHTAWYGLLLQFDDERVFVARKNPEQGQQTTSYCYVEIGKDIISPCKCDFSSNENVAGLEETLSRRLGIGENLNIPPEGQTRNALAANIRHSLYYCFQNQDEIAAKNFLFHKQSDDFITQAIKDTLPYFLGIVSEDTLALEHERILLKRKIVTEKRRLEEERSLQGGGMARAISLIAEAKQVGILNPSETVNLNDYDTIFECLSTIDRTWQAITIVDTGMNRLSYLQAVLNEKLEELEEVNHNIDNAKVFAGEALGYTKEVGHQKARLESIGLFEQIDFNPNACPFCSGTLETPIPEIEMMKKAIINLDLSIANVSRERPKLRKYIDELESSRQHLREEIRNFKAEIEGIYLQNVSAQQLKDLNTRRAKVVGRISLWLESVSNDQSSGNRENTIKGYEQRLEEINTLLNVDDLEDRKQSALSRISVDMSEWAKILDLEHCENPYRLDMNKATVVVDKPDRPVPLKQLGSGSNWVGVHLITYFALQKYFISANRPVPRFLFIDQPSQVYFPSEHDEEKTDWAMVNSLYRFIIDRIAQSNQHLQVIIVDHADIADEDFKNAVIENWWGSDNLIPEEWYKEQ</sequence>
<evidence type="ECO:0000256" key="2">
    <source>
        <dbReference type="ARBA" id="ARBA00011322"/>
    </source>
</evidence>
<feature type="coiled-coil region" evidence="4">
    <location>
        <begin position="280"/>
        <end position="307"/>
    </location>
</feature>
<dbReference type="AlphaFoldDB" id="A0A1I0Y6A2"/>
<dbReference type="Proteomes" id="UP000198619">
    <property type="component" value="Unassembled WGS sequence"/>
</dbReference>
<feature type="coiled-coil region" evidence="4">
    <location>
        <begin position="382"/>
        <end position="413"/>
    </location>
</feature>
<dbReference type="Pfam" id="PF12532">
    <property type="entry name" value="DUF3732"/>
    <property type="match status" value="1"/>
</dbReference>
<accession>A0A1I0Y6A2</accession>
<dbReference type="EMBL" id="FOKI01000011">
    <property type="protein sequence ID" value="SFB08286.1"/>
    <property type="molecule type" value="Genomic_DNA"/>
</dbReference>
<dbReference type="SUPFAM" id="SSF52540">
    <property type="entry name" value="P-loop containing nucleoside triphosphate hydrolases"/>
    <property type="match status" value="1"/>
</dbReference>
<comment type="subunit">
    <text evidence="2">Heterodimer of SbcC and SbcD.</text>
</comment>
<keyword evidence="6" id="KW-1185">Reference proteome</keyword>
<evidence type="ECO:0000256" key="4">
    <source>
        <dbReference type="SAM" id="Coils"/>
    </source>
</evidence>
<dbReference type="STRING" id="84698.SAMN04488528_101137"/>
<protein>
    <recommendedName>
        <fullName evidence="3">Nuclease SbcCD subunit C</fullName>
    </recommendedName>
</protein>
<evidence type="ECO:0000313" key="5">
    <source>
        <dbReference type="EMBL" id="SFB08286.1"/>
    </source>
</evidence>
<dbReference type="InterPro" id="IPR027417">
    <property type="entry name" value="P-loop_NTPase"/>
</dbReference>
<name>A0A1I0Y6A2_9CLOT</name>
<gene>
    <name evidence="5" type="ORF">SAMN04488528_101137</name>
</gene>